<reference evidence="2 3" key="1">
    <citation type="journal article" date="2013" name="Genome Announc.">
        <title>Draft Genome Sequence of Desulfotignum phosphitoxidans DSM 13687 Strain FiPS-3.</title>
        <authorList>
            <person name="Poehlein A."/>
            <person name="Daniel R."/>
            <person name="Simeonova D.D."/>
        </authorList>
    </citation>
    <scope>NUCLEOTIDE SEQUENCE [LARGE SCALE GENOMIC DNA]</scope>
    <source>
        <strain evidence="2 3">DSM 13687</strain>
    </source>
</reference>
<dbReference type="GO" id="GO:0051213">
    <property type="term" value="F:dioxygenase activity"/>
    <property type="evidence" value="ECO:0007669"/>
    <property type="project" value="UniProtKB-KW"/>
</dbReference>
<dbReference type="NCBIfam" id="TIGR04336">
    <property type="entry name" value="AmmeMemoSam_B"/>
    <property type="match status" value="1"/>
</dbReference>
<gene>
    <name evidence="2" type="ORF">Dpo_7c01480</name>
</gene>
<dbReference type="EMBL" id="APJX01000007">
    <property type="protein sequence ID" value="EMS78672.1"/>
    <property type="molecule type" value="Genomic_DNA"/>
</dbReference>
<dbReference type="CDD" id="cd07361">
    <property type="entry name" value="MEMO_like"/>
    <property type="match status" value="1"/>
</dbReference>
<comment type="caution">
    <text evidence="2">The sequence shown here is derived from an EMBL/GenBank/DDBJ whole genome shotgun (WGS) entry which is preliminary data.</text>
</comment>
<dbReference type="RefSeq" id="WP_006967149.1">
    <property type="nucleotide sequence ID" value="NZ_APJX01000007.1"/>
</dbReference>
<dbReference type="PANTHER" id="PTHR11060">
    <property type="entry name" value="PROTEIN MEMO1"/>
    <property type="match status" value="1"/>
</dbReference>
<organism evidence="2 3">
    <name type="scientific">Desulfotignum phosphitoxidans DSM 13687</name>
    <dbReference type="NCBI Taxonomy" id="1286635"/>
    <lineage>
        <taxon>Bacteria</taxon>
        <taxon>Pseudomonadati</taxon>
        <taxon>Thermodesulfobacteriota</taxon>
        <taxon>Desulfobacteria</taxon>
        <taxon>Desulfobacterales</taxon>
        <taxon>Desulfobacteraceae</taxon>
        <taxon>Desulfotignum</taxon>
    </lineage>
</organism>
<dbReference type="OrthoDB" id="9785549at2"/>
<accession>S0G3B3</accession>
<protein>
    <submittedName>
        <fullName evidence="2">Putative dioxygenase</fullName>
    </submittedName>
</protein>
<dbReference type="InterPro" id="IPR002737">
    <property type="entry name" value="MEMO1_fam"/>
</dbReference>
<comment type="similarity">
    <text evidence="1">Belongs to the MEMO1 family.</text>
</comment>
<dbReference type="Proteomes" id="UP000014216">
    <property type="component" value="Unassembled WGS sequence"/>
</dbReference>
<keyword evidence="2" id="KW-0223">Dioxygenase</keyword>
<keyword evidence="2" id="KW-0560">Oxidoreductase</keyword>
<name>S0G3B3_9BACT</name>
<evidence type="ECO:0000313" key="2">
    <source>
        <dbReference type="EMBL" id="EMS78672.1"/>
    </source>
</evidence>
<keyword evidence="3" id="KW-1185">Reference proteome</keyword>
<proteinExistence type="inferred from homology"/>
<dbReference type="Pfam" id="PF01875">
    <property type="entry name" value="Memo"/>
    <property type="match status" value="1"/>
</dbReference>
<dbReference type="Gene3D" id="3.40.830.10">
    <property type="entry name" value="LigB-like"/>
    <property type="match status" value="1"/>
</dbReference>
<sequence>MEKKRTTFAGTWYPDSADACQQAIQTFLKETLPPDKGRFVAGIVPHAGWVFSGSIACRTIAGLVPPEKSSPVDTIVLFGAHMHRQSEPFIMTSGLIETPLGDIQVDGQLVDALCDNISIRKRSPGRFVDENTLEVQYPFIKYFFPDARIVVCGVAPSFFAPIIGTMAVDVAHALNKNIRVIGSTDMTHYGPNFGFEPAGLGRDAVQWVTTKNDAAAIDAMASMDEKAILSEGLAHHNMCCPGAAAATAAAAKKMGAVRARVLAYETSFDKNPSDSFVGYTGLLYGMD</sequence>
<dbReference type="PANTHER" id="PTHR11060:SF0">
    <property type="entry name" value="PROTEIN MEMO1"/>
    <property type="match status" value="1"/>
</dbReference>
<evidence type="ECO:0000313" key="3">
    <source>
        <dbReference type="Proteomes" id="UP000014216"/>
    </source>
</evidence>
<dbReference type="AlphaFoldDB" id="S0G3B3"/>
<evidence type="ECO:0000256" key="1">
    <source>
        <dbReference type="ARBA" id="ARBA00006315"/>
    </source>
</evidence>